<sequence length="83" mass="8733">MATYFLQGSATVRLLGIFILLFAVGTAVAQDSRAAAPNPALLDLVRETLDRNPGVLAARAAVDAAEARARGAGRPLVHLFNFN</sequence>
<protein>
    <recommendedName>
        <fullName evidence="2">TolC family protein</fullName>
    </recommendedName>
</protein>
<name>A0A3B0ZE98_9ZZZZ</name>
<dbReference type="EMBL" id="UOFM01000321">
    <property type="protein sequence ID" value="VAW79704.1"/>
    <property type="molecule type" value="Genomic_DNA"/>
</dbReference>
<proteinExistence type="predicted"/>
<evidence type="ECO:0000313" key="1">
    <source>
        <dbReference type="EMBL" id="VAW79704.1"/>
    </source>
</evidence>
<gene>
    <name evidence="1" type="ORF">MNBD_GAMMA14-1377</name>
</gene>
<dbReference type="SUPFAM" id="SSF56954">
    <property type="entry name" value="Outer membrane efflux proteins (OEP)"/>
    <property type="match status" value="1"/>
</dbReference>
<dbReference type="Gene3D" id="1.20.1600.10">
    <property type="entry name" value="Outer membrane efflux proteins (OEP)"/>
    <property type="match status" value="1"/>
</dbReference>
<reference evidence="1" key="1">
    <citation type="submission" date="2018-06" db="EMBL/GenBank/DDBJ databases">
        <authorList>
            <person name="Zhirakovskaya E."/>
        </authorList>
    </citation>
    <scope>NUCLEOTIDE SEQUENCE</scope>
</reference>
<organism evidence="1">
    <name type="scientific">hydrothermal vent metagenome</name>
    <dbReference type="NCBI Taxonomy" id="652676"/>
    <lineage>
        <taxon>unclassified sequences</taxon>
        <taxon>metagenomes</taxon>
        <taxon>ecological metagenomes</taxon>
    </lineage>
</organism>
<accession>A0A3B0ZE98</accession>
<dbReference type="AlphaFoldDB" id="A0A3B0ZE98"/>
<evidence type="ECO:0008006" key="2">
    <source>
        <dbReference type="Google" id="ProtNLM"/>
    </source>
</evidence>
<feature type="non-terminal residue" evidence="1">
    <location>
        <position position="83"/>
    </location>
</feature>